<gene>
    <name evidence="2" type="ORF">CSW57_04405</name>
</gene>
<sequence length="252" mass="27334">MIGLGRNQRIVALVGAVLLIVPLLIIVIDGQILPLPNGYTYRATDEDGIFNNDTIRFIMFVAIAAGLAIWILVWQTIGEGNETRARTLEALAKLQNDPGTNSTDFDSLWQDNRKRLNIYHDLVTRYAQSTRIATIATIGVGFVFIVIISVIAVLAKDTTGAIASSVIGASGALLTGFIANAVLKNAASSQSELLSFFSHPLEVERALSAERIINDIGDPTEKAASQRILIEYLTGRKTESVSDQPTTERAEH</sequence>
<feature type="transmembrane region" description="Helical" evidence="1">
    <location>
        <begin position="54"/>
        <end position="74"/>
    </location>
</feature>
<keyword evidence="1" id="KW-0472">Membrane</keyword>
<evidence type="ECO:0000256" key="1">
    <source>
        <dbReference type="SAM" id="Phobius"/>
    </source>
</evidence>
<feature type="transmembrane region" description="Helical" evidence="1">
    <location>
        <begin position="132"/>
        <end position="155"/>
    </location>
</feature>
<protein>
    <submittedName>
        <fullName evidence="2">Uncharacterized protein</fullName>
    </submittedName>
</protein>
<keyword evidence="1" id="KW-1133">Transmembrane helix</keyword>
<evidence type="ECO:0000313" key="2">
    <source>
        <dbReference type="EMBL" id="PHV68464.1"/>
    </source>
</evidence>
<organism evidence="2 3">
    <name type="scientific">Williamsia marianensis</name>
    <dbReference type="NCBI Taxonomy" id="85044"/>
    <lineage>
        <taxon>Bacteria</taxon>
        <taxon>Bacillati</taxon>
        <taxon>Actinomycetota</taxon>
        <taxon>Actinomycetes</taxon>
        <taxon>Mycobacteriales</taxon>
        <taxon>Nocardiaceae</taxon>
        <taxon>Williamsia</taxon>
    </lineage>
</organism>
<dbReference type="Proteomes" id="UP000225108">
    <property type="component" value="Unassembled WGS sequence"/>
</dbReference>
<evidence type="ECO:0000313" key="3">
    <source>
        <dbReference type="Proteomes" id="UP000225108"/>
    </source>
</evidence>
<proteinExistence type="predicted"/>
<name>A0A2G3PRN4_WILMA</name>
<reference evidence="2 3" key="1">
    <citation type="submission" date="2017-10" db="EMBL/GenBank/DDBJ databases">
        <title>The draft genome sequence of Williamsia sp. BULT 1.1 isolated from the semi-arid grassland soils from South Africa.</title>
        <authorList>
            <person name="Kabwe M.H."/>
            <person name="Govender N."/>
            <person name="Mutseka Lunga P."/>
            <person name="Vikram S."/>
            <person name="Makhalanyane T.P."/>
        </authorList>
    </citation>
    <scope>NUCLEOTIDE SEQUENCE [LARGE SCALE GENOMIC DNA]</scope>
    <source>
        <strain evidence="2 3">BULT 1.1</strain>
    </source>
</reference>
<feature type="transmembrane region" description="Helical" evidence="1">
    <location>
        <begin position="161"/>
        <end position="183"/>
    </location>
</feature>
<dbReference type="AlphaFoldDB" id="A0A2G3PRN4"/>
<keyword evidence="1" id="KW-0812">Transmembrane</keyword>
<feature type="transmembrane region" description="Helical" evidence="1">
    <location>
        <begin position="12"/>
        <end position="34"/>
    </location>
</feature>
<comment type="caution">
    <text evidence="2">The sequence shown here is derived from an EMBL/GenBank/DDBJ whole genome shotgun (WGS) entry which is preliminary data.</text>
</comment>
<dbReference type="EMBL" id="PEBD01000004">
    <property type="protein sequence ID" value="PHV68464.1"/>
    <property type="molecule type" value="Genomic_DNA"/>
</dbReference>
<accession>A0A2G3PRN4</accession>